<proteinExistence type="inferred from homology"/>
<feature type="coiled-coil region" evidence="4">
    <location>
        <begin position="101"/>
        <end position="128"/>
    </location>
</feature>
<evidence type="ECO:0000313" key="7">
    <source>
        <dbReference type="EMBL" id="BBD77747.1"/>
    </source>
</evidence>
<name>A0A2Z6DZ13_HYDTE</name>
<dbReference type="InterPro" id="IPR046358">
    <property type="entry name" value="Flagellin_C"/>
</dbReference>
<dbReference type="Gene3D" id="6.10.10.10">
    <property type="entry name" value="Flagellar export chaperone, C-terminal domain"/>
    <property type="match status" value="1"/>
</dbReference>
<keyword evidence="7" id="KW-0282">Flagellum</keyword>
<comment type="subcellular location">
    <subcellularLocation>
        <location evidence="3">Secreted</location>
    </subcellularLocation>
    <subcellularLocation>
        <location evidence="3">Bacterial flagellum</location>
    </subcellularLocation>
</comment>
<dbReference type="Pfam" id="PF00700">
    <property type="entry name" value="Flagellin_C"/>
    <property type="match status" value="1"/>
</dbReference>
<evidence type="ECO:0000256" key="4">
    <source>
        <dbReference type="SAM" id="Coils"/>
    </source>
</evidence>
<dbReference type="GO" id="GO:0005576">
    <property type="term" value="C:extracellular region"/>
    <property type="evidence" value="ECO:0007669"/>
    <property type="project" value="UniProtKB-SubCell"/>
</dbReference>
<evidence type="ECO:0000256" key="1">
    <source>
        <dbReference type="ARBA" id="ARBA00005709"/>
    </source>
</evidence>
<evidence type="ECO:0000256" key="2">
    <source>
        <dbReference type="ARBA" id="ARBA00023143"/>
    </source>
</evidence>
<evidence type="ECO:0000313" key="8">
    <source>
        <dbReference type="Proteomes" id="UP000262004"/>
    </source>
</evidence>
<keyword evidence="7" id="KW-0966">Cell projection</keyword>
<dbReference type="GO" id="GO:0005198">
    <property type="term" value="F:structural molecule activity"/>
    <property type="evidence" value="ECO:0007669"/>
    <property type="project" value="UniProtKB-UniRule"/>
</dbReference>
<comment type="function">
    <text evidence="3">Flagellin is the subunit protein which polymerizes to form the filaments of bacterial flagella.</text>
</comment>
<accession>A0A2Z6DZ13</accession>
<keyword evidence="2 3" id="KW-0975">Bacterial flagellum</keyword>
<dbReference type="Gene3D" id="1.20.1330.10">
    <property type="entry name" value="f41 fragment of flagellin, N-terminal domain"/>
    <property type="match status" value="1"/>
</dbReference>
<dbReference type="Pfam" id="PF00669">
    <property type="entry name" value="Flagellin_N"/>
    <property type="match status" value="1"/>
</dbReference>
<dbReference type="AlphaFoldDB" id="A0A2Z6DZ13"/>
<feature type="domain" description="Flagellin N-terminal" evidence="5">
    <location>
        <begin position="4"/>
        <end position="139"/>
    </location>
</feature>
<dbReference type="GO" id="GO:0009288">
    <property type="term" value="C:bacterial-type flagellum"/>
    <property type="evidence" value="ECO:0007669"/>
    <property type="project" value="UniProtKB-SubCell"/>
</dbReference>
<keyword evidence="4" id="KW-0175">Coiled coil</keyword>
<evidence type="ECO:0000259" key="6">
    <source>
        <dbReference type="Pfam" id="PF00700"/>
    </source>
</evidence>
<gene>
    <name evidence="7" type="ORF">HPTL_1485</name>
</gene>
<organism evidence="7 8">
    <name type="scientific">Hydrogenophilus thermoluteolus</name>
    <name type="common">Pseudomonas hydrogenothermophila</name>
    <dbReference type="NCBI Taxonomy" id="297"/>
    <lineage>
        <taxon>Bacteria</taxon>
        <taxon>Pseudomonadati</taxon>
        <taxon>Pseudomonadota</taxon>
        <taxon>Hydrogenophilia</taxon>
        <taxon>Hydrogenophilales</taxon>
        <taxon>Hydrogenophilaceae</taxon>
        <taxon>Hydrogenophilus</taxon>
    </lineage>
</organism>
<evidence type="ECO:0000259" key="5">
    <source>
        <dbReference type="Pfam" id="PF00669"/>
    </source>
</evidence>
<dbReference type="PANTHER" id="PTHR42792:SF2">
    <property type="entry name" value="FLAGELLIN"/>
    <property type="match status" value="1"/>
</dbReference>
<keyword evidence="3" id="KW-0964">Secreted</keyword>
<evidence type="ECO:0000256" key="3">
    <source>
        <dbReference type="RuleBase" id="RU362073"/>
    </source>
</evidence>
<protein>
    <recommendedName>
        <fullName evidence="3">Flagellin</fullName>
    </recommendedName>
</protein>
<dbReference type="OrthoDB" id="9789525at2"/>
<dbReference type="KEGG" id="htl:HPTL_1485"/>
<dbReference type="InterPro" id="IPR042187">
    <property type="entry name" value="Flagellin_C_sub2"/>
</dbReference>
<reference evidence="7 8" key="1">
    <citation type="submission" date="2018-04" db="EMBL/GenBank/DDBJ databases">
        <title>Complete genome sequence of Hydrogenophilus thermoluteolus TH-1.</title>
        <authorList>
            <person name="Arai H."/>
        </authorList>
    </citation>
    <scope>NUCLEOTIDE SEQUENCE [LARGE SCALE GENOMIC DNA]</scope>
    <source>
        <strain evidence="7 8">TH-1</strain>
    </source>
</reference>
<keyword evidence="7" id="KW-0969">Cilium</keyword>
<dbReference type="RefSeq" id="WP_119335457.1">
    <property type="nucleotide sequence ID" value="NZ_AP018558.1"/>
</dbReference>
<sequence>MSVINTNIMSLNAQRNLYKTGLDMQTAMQRLSSGLRINSAKDDAAGLAISERMTSGIRGMTVAVRNANDAISMAQVTEGALGQIGDILQRMRDLAVQSANATNSTADRDALQKEFRQLQLEIERIGRDTEFNGVKVLSAATSAAAFVFQVGANFSGTTTASGFDSNGVYTAGGASTITASDKIGFDALSIFSSGNVGSAIAGGSAAATSSAITISAVDAALSAISAVDAALKTVNDIRATLGAVQSRFQATINNLQVSIENLSASRSRIRDADFAQETAALSRAQILQQAGTAMLAQANAAPQNVLSLLR</sequence>
<dbReference type="PRINTS" id="PR00207">
    <property type="entry name" value="FLAGELLIN"/>
</dbReference>
<dbReference type="InterPro" id="IPR001492">
    <property type="entry name" value="Flagellin"/>
</dbReference>
<dbReference type="EMBL" id="AP018558">
    <property type="protein sequence ID" value="BBD77747.1"/>
    <property type="molecule type" value="Genomic_DNA"/>
</dbReference>
<dbReference type="PANTHER" id="PTHR42792">
    <property type="entry name" value="FLAGELLIN"/>
    <property type="match status" value="1"/>
</dbReference>
<feature type="domain" description="Flagellin C-terminal" evidence="6">
    <location>
        <begin position="224"/>
        <end position="309"/>
    </location>
</feature>
<keyword evidence="8" id="KW-1185">Reference proteome</keyword>
<dbReference type="Proteomes" id="UP000262004">
    <property type="component" value="Chromosome"/>
</dbReference>
<comment type="similarity">
    <text evidence="1 3">Belongs to the bacterial flagellin family.</text>
</comment>
<dbReference type="InterPro" id="IPR001029">
    <property type="entry name" value="Flagellin_N"/>
</dbReference>
<dbReference type="SUPFAM" id="SSF64518">
    <property type="entry name" value="Phase 1 flagellin"/>
    <property type="match status" value="1"/>
</dbReference>